<evidence type="ECO:0000256" key="6">
    <source>
        <dbReference type="ARBA" id="ARBA00023136"/>
    </source>
</evidence>
<feature type="domain" description="ABC3 transporter permease C-terminal" evidence="8">
    <location>
        <begin position="253"/>
        <end position="378"/>
    </location>
</feature>
<dbReference type="InterPro" id="IPR003838">
    <property type="entry name" value="ABC3_permease_C"/>
</dbReference>
<dbReference type="Pfam" id="PF12704">
    <property type="entry name" value="MacB_PCD"/>
    <property type="match status" value="1"/>
</dbReference>
<dbReference type="InterPro" id="IPR051447">
    <property type="entry name" value="Lipoprotein-release_system"/>
</dbReference>
<accession>A0A1W1WSH3</accession>
<dbReference type="RefSeq" id="WP_084275398.1">
    <property type="nucleotide sequence ID" value="NZ_AP026671.1"/>
</dbReference>
<comment type="similarity">
    <text evidence="2">Belongs to the ABC-4 integral membrane protein family. LolC/E subfamily.</text>
</comment>
<name>A0A1W1WSH3_9BACT</name>
<feature type="transmembrane region" description="Helical" evidence="7">
    <location>
        <begin position="345"/>
        <end position="365"/>
    </location>
</feature>
<dbReference type="InterPro" id="IPR025857">
    <property type="entry name" value="MacB_PCD"/>
</dbReference>
<keyword evidence="10" id="KW-0449">Lipoprotein</keyword>
<feature type="domain" description="MacB-like periplasmic core" evidence="9">
    <location>
        <begin position="29"/>
        <end position="222"/>
    </location>
</feature>
<comment type="subcellular location">
    <subcellularLocation>
        <location evidence="1">Cell membrane</location>
        <topology evidence="1">Multi-pass membrane protein</topology>
    </subcellularLocation>
</comment>
<dbReference type="AlphaFoldDB" id="A0A1W1WSH3"/>
<evidence type="ECO:0000256" key="4">
    <source>
        <dbReference type="ARBA" id="ARBA00022692"/>
    </source>
</evidence>
<dbReference type="GO" id="GO:0044874">
    <property type="term" value="P:lipoprotein localization to outer membrane"/>
    <property type="evidence" value="ECO:0007669"/>
    <property type="project" value="TreeGrafter"/>
</dbReference>
<feature type="transmembrane region" description="Helical" evidence="7">
    <location>
        <begin position="248"/>
        <end position="266"/>
    </location>
</feature>
<keyword evidence="11" id="KW-1185">Reference proteome</keyword>
<keyword evidence="4 7" id="KW-0812">Transmembrane</keyword>
<sequence length="385" mass="43159">MKMLAFALASLRRRVWKNVSLFIIFSLLIFTVMSVFLIAASLKKELFVTLNALPDIYVQKVAAGRLAPIDMQRVEKIENISGIAWAMPRVWGYYYYAPAGVNFSVGGIDFDDVSYKESFNEAIANTEAEGNFMVVGEGVKRVLQNHYYKDFFNFITPQGDFIKVKLAGTFPAQSALEASDTILVPMQLARKIFALPKNEATDIVVKLQNPKEMRTIAAKLRTLYPDTRVITKEDLRTSYQNLFDYKSGLFLALFIGALFAFFILVFEKASSVGKEQIKEIGILKALGWRIEDVLFLKLLESLIVIGSSYLVGVIGSYFFVFALQAPLLRNLFSGFSALKPQADLMVVYEPSIAVSIFLILVPLYLAATIVPSWRAAVIDPEEAIR</sequence>
<dbReference type="Proteomes" id="UP000192602">
    <property type="component" value="Unassembled WGS sequence"/>
</dbReference>
<dbReference type="Pfam" id="PF02687">
    <property type="entry name" value="FtsX"/>
    <property type="match status" value="1"/>
</dbReference>
<evidence type="ECO:0000256" key="1">
    <source>
        <dbReference type="ARBA" id="ARBA00004651"/>
    </source>
</evidence>
<keyword evidence="6 7" id="KW-0472">Membrane</keyword>
<dbReference type="GO" id="GO:0098797">
    <property type="term" value="C:plasma membrane protein complex"/>
    <property type="evidence" value="ECO:0007669"/>
    <property type="project" value="TreeGrafter"/>
</dbReference>
<keyword evidence="3" id="KW-1003">Cell membrane</keyword>
<dbReference type="PANTHER" id="PTHR30489:SF0">
    <property type="entry name" value="LIPOPROTEIN-RELEASING SYSTEM TRANSMEMBRANE PROTEIN LOLE"/>
    <property type="match status" value="1"/>
</dbReference>
<keyword evidence="5 7" id="KW-1133">Transmembrane helix</keyword>
<evidence type="ECO:0000259" key="9">
    <source>
        <dbReference type="Pfam" id="PF12704"/>
    </source>
</evidence>
<gene>
    <name evidence="10" type="ORF">SAMN05660197_0957</name>
</gene>
<feature type="transmembrane region" description="Helical" evidence="7">
    <location>
        <begin position="21"/>
        <end position="42"/>
    </location>
</feature>
<evidence type="ECO:0000256" key="2">
    <source>
        <dbReference type="ARBA" id="ARBA00005236"/>
    </source>
</evidence>
<proteinExistence type="inferred from homology"/>
<evidence type="ECO:0000259" key="8">
    <source>
        <dbReference type="Pfam" id="PF02687"/>
    </source>
</evidence>
<reference evidence="11" key="1">
    <citation type="submission" date="2017-04" db="EMBL/GenBank/DDBJ databases">
        <authorList>
            <person name="Varghese N."/>
            <person name="Submissions S."/>
        </authorList>
    </citation>
    <scope>NUCLEOTIDE SEQUENCE [LARGE SCALE GENOMIC DNA]</scope>
    <source>
        <strain evidence="11">DSM 16512</strain>
    </source>
</reference>
<dbReference type="STRING" id="1069081.SAMN05660197_0957"/>
<dbReference type="PANTHER" id="PTHR30489">
    <property type="entry name" value="LIPOPROTEIN-RELEASING SYSTEM TRANSMEMBRANE PROTEIN LOLE"/>
    <property type="match status" value="1"/>
</dbReference>
<evidence type="ECO:0000256" key="3">
    <source>
        <dbReference type="ARBA" id="ARBA00022475"/>
    </source>
</evidence>
<evidence type="ECO:0000256" key="7">
    <source>
        <dbReference type="SAM" id="Phobius"/>
    </source>
</evidence>
<dbReference type="OrthoDB" id="8522929at2"/>
<evidence type="ECO:0000313" key="10">
    <source>
        <dbReference type="EMBL" id="SMC09155.1"/>
    </source>
</evidence>
<evidence type="ECO:0000313" key="11">
    <source>
        <dbReference type="Proteomes" id="UP000192602"/>
    </source>
</evidence>
<feature type="transmembrane region" description="Helical" evidence="7">
    <location>
        <begin position="302"/>
        <end position="325"/>
    </location>
</feature>
<evidence type="ECO:0000256" key="5">
    <source>
        <dbReference type="ARBA" id="ARBA00022989"/>
    </source>
</evidence>
<protein>
    <submittedName>
        <fullName evidence="10">ABC-type transport system, involved in lipoprotein release, permease component</fullName>
    </submittedName>
</protein>
<organism evidence="10 11">
    <name type="scientific">Nitratiruptor tergarcus DSM 16512</name>
    <dbReference type="NCBI Taxonomy" id="1069081"/>
    <lineage>
        <taxon>Bacteria</taxon>
        <taxon>Pseudomonadati</taxon>
        <taxon>Campylobacterota</taxon>
        <taxon>Epsilonproteobacteria</taxon>
        <taxon>Nautiliales</taxon>
        <taxon>Nitratiruptoraceae</taxon>
        <taxon>Nitratiruptor</taxon>
    </lineage>
</organism>
<dbReference type="EMBL" id="FWWZ01000001">
    <property type="protein sequence ID" value="SMC09155.1"/>
    <property type="molecule type" value="Genomic_DNA"/>
</dbReference>